<dbReference type="EC" id="2.7.13.3" evidence="2"/>
<dbReference type="SUPFAM" id="SSF48452">
    <property type="entry name" value="TPR-like"/>
    <property type="match status" value="1"/>
</dbReference>
<dbReference type="FunFam" id="3.30.565.10:FF:000006">
    <property type="entry name" value="Sensor histidine kinase WalK"/>
    <property type="match status" value="1"/>
</dbReference>
<keyword evidence="3" id="KW-0597">Phosphoprotein</keyword>
<name>A0A7V4U3G7_CALAY</name>
<dbReference type="PANTHER" id="PTHR43711">
    <property type="entry name" value="TWO-COMPONENT HISTIDINE KINASE"/>
    <property type="match status" value="1"/>
</dbReference>
<dbReference type="AlphaFoldDB" id="A0A7V4U3G7"/>
<feature type="domain" description="Histidine kinase" evidence="9">
    <location>
        <begin position="477"/>
        <end position="693"/>
    </location>
</feature>
<dbReference type="GO" id="GO:0000155">
    <property type="term" value="F:phosphorelay sensor kinase activity"/>
    <property type="evidence" value="ECO:0007669"/>
    <property type="project" value="InterPro"/>
</dbReference>
<dbReference type="CDD" id="cd00082">
    <property type="entry name" value="HisKA"/>
    <property type="match status" value="1"/>
</dbReference>
<dbReference type="InterPro" id="IPR004358">
    <property type="entry name" value="Sig_transdc_His_kin-like_C"/>
</dbReference>
<evidence type="ECO:0000256" key="2">
    <source>
        <dbReference type="ARBA" id="ARBA00012438"/>
    </source>
</evidence>
<keyword evidence="6" id="KW-0902">Two-component regulatory system</keyword>
<keyword evidence="8" id="KW-0812">Transmembrane</keyword>
<feature type="repeat" description="TPR" evidence="7">
    <location>
        <begin position="134"/>
        <end position="167"/>
    </location>
</feature>
<proteinExistence type="predicted"/>
<reference evidence="10" key="1">
    <citation type="journal article" date="2020" name="mSystems">
        <title>Genome- and Community-Level Interaction Insights into Carbon Utilization and Element Cycling Functions of Hydrothermarchaeota in Hydrothermal Sediment.</title>
        <authorList>
            <person name="Zhou Z."/>
            <person name="Liu Y."/>
            <person name="Xu W."/>
            <person name="Pan J."/>
            <person name="Luo Z.H."/>
            <person name="Li M."/>
        </authorList>
    </citation>
    <scope>NUCLEOTIDE SEQUENCE [LARGE SCALE GENOMIC DNA]</scope>
    <source>
        <strain evidence="10">HyVt-577</strain>
    </source>
</reference>
<keyword evidence="8" id="KW-0472">Membrane</keyword>
<dbReference type="CDD" id="cd00075">
    <property type="entry name" value="HATPase"/>
    <property type="match status" value="1"/>
</dbReference>
<organism evidence="10">
    <name type="scientific">Caldithrix abyssi</name>
    <dbReference type="NCBI Taxonomy" id="187145"/>
    <lineage>
        <taxon>Bacteria</taxon>
        <taxon>Pseudomonadati</taxon>
        <taxon>Calditrichota</taxon>
        <taxon>Calditrichia</taxon>
        <taxon>Calditrichales</taxon>
        <taxon>Calditrichaceae</taxon>
        <taxon>Caldithrix</taxon>
    </lineage>
</organism>
<dbReference type="PANTHER" id="PTHR43711:SF1">
    <property type="entry name" value="HISTIDINE KINASE 1"/>
    <property type="match status" value="1"/>
</dbReference>
<dbReference type="Pfam" id="PF00512">
    <property type="entry name" value="HisKA"/>
    <property type="match status" value="1"/>
</dbReference>
<evidence type="ECO:0000256" key="4">
    <source>
        <dbReference type="ARBA" id="ARBA00022679"/>
    </source>
</evidence>
<protein>
    <recommendedName>
        <fullName evidence="2">histidine kinase</fullName>
        <ecNumber evidence="2">2.7.13.3</ecNumber>
    </recommendedName>
</protein>
<dbReference type="SUPFAM" id="SSF55874">
    <property type="entry name" value="ATPase domain of HSP90 chaperone/DNA topoisomerase II/histidine kinase"/>
    <property type="match status" value="1"/>
</dbReference>
<evidence type="ECO:0000256" key="8">
    <source>
        <dbReference type="SAM" id="Phobius"/>
    </source>
</evidence>
<dbReference type="PROSITE" id="PS50109">
    <property type="entry name" value="HIS_KIN"/>
    <property type="match status" value="1"/>
</dbReference>
<evidence type="ECO:0000313" key="10">
    <source>
        <dbReference type="EMBL" id="HGY57356.1"/>
    </source>
</evidence>
<sequence>MKPLFLHKSFVYFLLGIGIPSIIMGYLAFRGIKNDHALLEKKRAAQYSAFAEEIEDAVNRHLRQMESSFLERLSLLKNKNRLNLDHLDKIVNDTTLVLTCFTFRNNTITFPSRKLLFYSSTANDIISSIFEQETDAVKNAAKYEFQKKNYPKAIELYKKALRLSSAEEEQARILSCIARAYRKMNNNSAAVRFYRQLRKKFYTTSLSSGLPTGAIAGLKIADIFMEQGNWAEAVKLILNTYENLLKSVWQLDEARYGFLLNEIKSRLSLLHQNGAGNSFYSSKTDSLLEKERWKTEQTRRFLDFQSRGKLHIREYLISNRYDKNNPLHQIAIKNPQDQPYLVLLARVDSSPIFWGLLLNDRFFQQKLFQAVEDSLAAEDPIPWTVKGRNNEPVFSSKKFVEAGSVFKSFRLDFPPVIVELQERPEQITSFLFFSSSRIYLYIFIFIAVIFIFGFVLTFSAINHELTLTKMKSNLASVVSHDFKNPLTSMRQLAEMLYLGRVPGKQRQKTYYQVIMEQCDRLKFMIDNVLDFSRLGKKGVFNFQLTNISQFMYGLITSAQQNLTYKGFDITANISTDLPFIRIDPLAMEQAVTNLLDNAVKFSGDKKIIELNVYRNEYNLFIEVKDYGSGMAPDEQAHIFKAFYRGKTSAKNVHGSGLGLTIVKQIVEAHQGQIEVNSVPGAGSSFMIKLPLGIPQNRSGRLWQKKKS</sequence>
<keyword evidence="8" id="KW-1133">Transmembrane helix</keyword>
<dbReference type="InterPro" id="IPR019734">
    <property type="entry name" value="TPR_rpt"/>
</dbReference>
<evidence type="ECO:0000256" key="7">
    <source>
        <dbReference type="PROSITE-ProRule" id="PRU00339"/>
    </source>
</evidence>
<dbReference type="EMBL" id="DRQG01000154">
    <property type="protein sequence ID" value="HGY57356.1"/>
    <property type="molecule type" value="Genomic_DNA"/>
</dbReference>
<dbReference type="Proteomes" id="UP000885779">
    <property type="component" value="Unassembled WGS sequence"/>
</dbReference>
<keyword evidence="4" id="KW-0808">Transferase</keyword>
<dbReference type="InterPro" id="IPR036097">
    <property type="entry name" value="HisK_dim/P_sf"/>
</dbReference>
<dbReference type="SUPFAM" id="SSF47384">
    <property type="entry name" value="Homodimeric domain of signal transducing histidine kinase"/>
    <property type="match status" value="1"/>
</dbReference>
<evidence type="ECO:0000256" key="6">
    <source>
        <dbReference type="ARBA" id="ARBA00023012"/>
    </source>
</evidence>
<dbReference type="Gene3D" id="1.25.40.10">
    <property type="entry name" value="Tetratricopeptide repeat domain"/>
    <property type="match status" value="1"/>
</dbReference>
<gene>
    <name evidence="10" type="ORF">ENK44_16730</name>
</gene>
<dbReference type="InterPro" id="IPR005467">
    <property type="entry name" value="His_kinase_dom"/>
</dbReference>
<dbReference type="SMART" id="SM00388">
    <property type="entry name" value="HisKA"/>
    <property type="match status" value="1"/>
</dbReference>
<dbReference type="PRINTS" id="PR00344">
    <property type="entry name" value="BCTRLSENSOR"/>
</dbReference>
<evidence type="ECO:0000256" key="1">
    <source>
        <dbReference type="ARBA" id="ARBA00000085"/>
    </source>
</evidence>
<dbReference type="InterPro" id="IPR050736">
    <property type="entry name" value="Sensor_HK_Regulatory"/>
</dbReference>
<dbReference type="InterPro" id="IPR011990">
    <property type="entry name" value="TPR-like_helical_dom_sf"/>
</dbReference>
<feature type="transmembrane region" description="Helical" evidence="8">
    <location>
        <begin position="438"/>
        <end position="461"/>
    </location>
</feature>
<dbReference type="InterPro" id="IPR003661">
    <property type="entry name" value="HisK_dim/P_dom"/>
</dbReference>
<keyword evidence="7" id="KW-0802">TPR repeat</keyword>
<dbReference type="InterPro" id="IPR036890">
    <property type="entry name" value="HATPase_C_sf"/>
</dbReference>
<comment type="catalytic activity">
    <reaction evidence="1">
        <text>ATP + protein L-histidine = ADP + protein N-phospho-L-histidine.</text>
        <dbReference type="EC" id="2.7.13.3"/>
    </reaction>
</comment>
<dbReference type="SMART" id="SM00387">
    <property type="entry name" value="HATPase_c"/>
    <property type="match status" value="1"/>
</dbReference>
<accession>A0A7V4U3G7</accession>
<comment type="caution">
    <text evidence="10">The sequence shown here is derived from an EMBL/GenBank/DDBJ whole genome shotgun (WGS) entry which is preliminary data.</text>
</comment>
<evidence type="ECO:0000256" key="5">
    <source>
        <dbReference type="ARBA" id="ARBA00022777"/>
    </source>
</evidence>
<dbReference type="SMART" id="SM00028">
    <property type="entry name" value="TPR"/>
    <property type="match status" value="2"/>
</dbReference>
<dbReference type="Gene3D" id="3.30.565.10">
    <property type="entry name" value="Histidine kinase-like ATPase, C-terminal domain"/>
    <property type="match status" value="1"/>
</dbReference>
<dbReference type="Gene3D" id="1.10.287.130">
    <property type="match status" value="1"/>
</dbReference>
<dbReference type="InterPro" id="IPR003594">
    <property type="entry name" value="HATPase_dom"/>
</dbReference>
<feature type="transmembrane region" description="Helical" evidence="8">
    <location>
        <begin position="12"/>
        <end position="29"/>
    </location>
</feature>
<dbReference type="Pfam" id="PF02518">
    <property type="entry name" value="HATPase_c"/>
    <property type="match status" value="1"/>
</dbReference>
<keyword evidence="5" id="KW-0418">Kinase</keyword>
<evidence type="ECO:0000259" key="9">
    <source>
        <dbReference type="PROSITE" id="PS50109"/>
    </source>
</evidence>
<dbReference type="PROSITE" id="PS50005">
    <property type="entry name" value="TPR"/>
    <property type="match status" value="1"/>
</dbReference>
<evidence type="ECO:0000256" key="3">
    <source>
        <dbReference type="ARBA" id="ARBA00022553"/>
    </source>
</evidence>